<dbReference type="SUPFAM" id="SSF55729">
    <property type="entry name" value="Acyl-CoA N-acyltransferases (Nat)"/>
    <property type="match status" value="1"/>
</dbReference>
<keyword evidence="1 4" id="KW-0808">Transferase</keyword>
<dbReference type="Gene3D" id="3.40.630.30">
    <property type="match status" value="1"/>
</dbReference>
<evidence type="ECO:0000313" key="4">
    <source>
        <dbReference type="EMBL" id="MBN7798317.1"/>
    </source>
</evidence>
<evidence type="ECO:0000259" key="3">
    <source>
        <dbReference type="PROSITE" id="PS51186"/>
    </source>
</evidence>
<proteinExistence type="predicted"/>
<dbReference type="EMBL" id="JAFKCZ010000014">
    <property type="protein sequence ID" value="MBN7798317.1"/>
    <property type="molecule type" value="Genomic_DNA"/>
</dbReference>
<sequence>MKIRAYEVSDKDSVISLWAGCGLVVPQNDPSRDIERKLKVDPDLFLVGVDEGSIVATVMGGYEGHRGWVNYLAVKPSAQRKGYGQRMMRAVEGLLKQKGCPKINLQVRAGNESVIAFYAAMGYRNDNVVGLGKRLEQD</sequence>
<comment type="caution">
    <text evidence="4">The sequence shown here is derived from an EMBL/GenBank/DDBJ whole genome shotgun (WGS) entry which is preliminary data.</text>
</comment>
<dbReference type="Pfam" id="PF00583">
    <property type="entry name" value="Acetyltransf_1"/>
    <property type="match status" value="1"/>
</dbReference>
<protein>
    <submittedName>
        <fullName evidence="4">GNAT family acetyltransferase</fullName>
        <ecNumber evidence="4">2.3.1.-</ecNumber>
    </submittedName>
</protein>
<dbReference type="CDD" id="cd04301">
    <property type="entry name" value="NAT_SF"/>
    <property type="match status" value="1"/>
</dbReference>
<keyword evidence="5" id="KW-1185">Reference proteome</keyword>
<dbReference type="InterPro" id="IPR016181">
    <property type="entry name" value="Acyl_CoA_acyltransferase"/>
</dbReference>
<dbReference type="InterPro" id="IPR050832">
    <property type="entry name" value="Bact_Acetyltransf"/>
</dbReference>
<dbReference type="AlphaFoldDB" id="A0A939INR2"/>
<organism evidence="4 5">
    <name type="scientific">Parahaliea mediterranea</name>
    <dbReference type="NCBI Taxonomy" id="651086"/>
    <lineage>
        <taxon>Bacteria</taxon>
        <taxon>Pseudomonadati</taxon>
        <taxon>Pseudomonadota</taxon>
        <taxon>Gammaproteobacteria</taxon>
        <taxon>Cellvibrionales</taxon>
        <taxon>Halieaceae</taxon>
        <taxon>Parahaliea</taxon>
    </lineage>
</organism>
<dbReference type="PANTHER" id="PTHR43877:SF2">
    <property type="entry name" value="AMINOALKYLPHOSPHONATE N-ACETYLTRANSFERASE-RELATED"/>
    <property type="match status" value="1"/>
</dbReference>
<accession>A0A939INR2</accession>
<dbReference type="InterPro" id="IPR000182">
    <property type="entry name" value="GNAT_dom"/>
</dbReference>
<keyword evidence="2 4" id="KW-0012">Acyltransferase</keyword>
<name>A0A939INR2_9GAMM</name>
<dbReference type="PANTHER" id="PTHR43877">
    <property type="entry name" value="AMINOALKYLPHOSPHONATE N-ACETYLTRANSFERASE-RELATED-RELATED"/>
    <property type="match status" value="1"/>
</dbReference>
<evidence type="ECO:0000256" key="1">
    <source>
        <dbReference type="ARBA" id="ARBA00022679"/>
    </source>
</evidence>
<dbReference type="Proteomes" id="UP000664303">
    <property type="component" value="Unassembled WGS sequence"/>
</dbReference>
<dbReference type="PROSITE" id="PS51186">
    <property type="entry name" value="GNAT"/>
    <property type="match status" value="1"/>
</dbReference>
<feature type="domain" description="N-acetyltransferase" evidence="3">
    <location>
        <begin position="1"/>
        <end position="138"/>
    </location>
</feature>
<dbReference type="NCBIfam" id="NF002959">
    <property type="entry name" value="PRK03624.1"/>
    <property type="match status" value="1"/>
</dbReference>
<evidence type="ECO:0000313" key="5">
    <source>
        <dbReference type="Proteomes" id="UP000664303"/>
    </source>
</evidence>
<dbReference type="RefSeq" id="WP_206561767.1">
    <property type="nucleotide sequence ID" value="NZ_JAFKCZ010000014.1"/>
</dbReference>
<reference evidence="4" key="1">
    <citation type="submission" date="2021-02" db="EMBL/GenBank/DDBJ databases">
        <title>PHA producing bacteria isolated from coastal sediment in Guangdong, Shenzhen.</title>
        <authorList>
            <person name="Zheng W."/>
            <person name="Yu S."/>
            <person name="Huang Y."/>
        </authorList>
    </citation>
    <scope>NUCLEOTIDE SEQUENCE</scope>
    <source>
        <strain evidence="4">TN14-10</strain>
    </source>
</reference>
<gene>
    <name evidence="4" type="ORF">JYP50_17050</name>
</gene>
<dbReference type="GO" id="GO:0016747">
    <property type="term" value="F:acyltransferase activity, transferring groups other than amino-acyl groups"/>
    <property type="evidence" value="ECO:0007669"/>
    <property type="project" value="InterPro"/>
</dbReference>
<evidence type="ECO:0000256" key="2">
    <source>
        <dbReference type="ARBA" id="ARBA00023315"/>
    </source>
</evidence>
<dbReference type="EC" id="2.3.1.-" evidence="4"/>